<keyword evidence="11" id="KW-0249">Electron transport</keyword>
<dbReference type="NCBIfam" id="TIGR01580">
    <property type="entry name" value="narG"/>
    <property type="match status" value="1"/>
</dbReference>
<keyword evidence="13" id="KW-0408">Iron</keyword>
<evidence type="ECO:0000256" key="13">
    <source>
        <dbReference type="ARBA" id="ARBA00023004"/>
    </source>
</evidence>
<keyword evidence="6" id="KW-0813">Transport</keyword>
<keyword evidence="15" id="KW-0534">Nitrate assimilation</keyword>
<keyword evidence="12" id="KW-0560">Oxidoreductase</keyword>
<dbReference type="GO" id="GO:0045333">
    <property type="term" value="P:cellular respiration"/>
    <property type="evidence" value="ECO:0007669"/>
    <property type="project" value="UniProtKB-ARBA"/>
</dbReference>
<dbReference type="GO" id="GO:0009325">
    <property type="term" value="C:nitrate reductase complex"/>
    <property type="evidence" value="ECO:0007669"/>
    <property type="project" value="InterPro"/>
</dbReference>
<dbReference type="CDD" id="cd02750">
    <property type="entry name" value="MopB_Nitrate-R-NarG-like"/>
    <property type="match status" value="1"/>
</dbReference>
<dbReference type="SUPFAM" id="SSF50692">
    <property type="entry name" value="ADC-like"/>
    <property type="match status" value="1"/>
</dbReference>
<dbReference type="InterPro" id="IPR006468">
    <property type="entry name" value="NarG"/>
</dbReference>
<dbReference type="PANTHER" id="PTHR43105">
    <property type="entry name" value="RESPIRATORY NITRATE REDUCTASE"/>
    <property type="match status" value="1"/>
</dbReference>
<evidence type="ECO:0000256" key="6">
    <source>
        <dbReference type="ARBA" id="ARBA00022448"/>
    </source>
</evidence>
<dbReference type="GO" id="GO:0043546">
    <property type="term" value="F:molybdopterin cofactor binding"/>
    <property type="evidence" value="ECO:0007669"/>
    <property type="project" value="InterPro"/>
</dbReference>
<evidence type="ECO:0000313" key="20">
    <source>
        <dbReference type="Proteomes" id="UP000270661"/>
    </source>
</evidence>
<dbReference type="Pfam" id="PF14710">
    <property type="entry name" value="Nitr_red_alph_N"/>
    <property type="match status" value="1"/>
</dbReference>
<dbReference type="GO" id="GO:0160182">
    <property type="term" value="F:nitrate reductase (quinone) activity"/>
    <property type="evidence" value="ECO:0007669"/>
    <property type="project" value="UniProtKB-EC"/>
</dbReference>
<keyword evidence="10" id="KW-0479">Metal-binding</keyword>
<dbReference type="GO" id="GO:0051539">
    <property type="term" value="F:4 iron, 4 sulfur cluster binding"/>
    <property type="evidence" value="ECO:0007669"/>
    <property type="project" value="UniProtKB-KW"/>
</dbReference>
<dbReference type="PROSITE" id="PS00490">
    <property type="entry name" value="MOLYBDOPTERIN_PROK_2"/>
    <property type="match status" value="1"/>
</dbReference>
<evidence type="ECO:0000256" key="1">
    <source>
        <dbReference type="ARBA" id="ARBA00001942"/>
    </source>
</evidence>
<evidence type="ECO:0000256" key="10">
    <source>
        <dbReference type="ARBA" id="ARBA00022723"/>
    </source>
</evidence>
<dbReference type="SMART" id="SM00926">
    <property type="entry name" value="Molybdop_Fe4S4"/>
    <property type="match status" value="1"/>
</dbReference>
<dbReference type="CDD" id="cd02776">
    <property type="entry name" value="MopB_CT_Nitrate-R-NarG-like"/>
    <property type="match status" value="1"/>
</dbReference>
<evidence type="ECO:0000256" key="17">
    <source>
        <dbReference type="ARBA" id="ARBA00048294"/>
    </source>
</evidence>
<dbReference type="GO" id="GO:0042128">
    <property type="term" value="P:nitrate assimilation"/>
    <property type="evidence" value="ECO:0007669"/>
    <property type="project" value="UniProtKB-KW"/>
</dbReference>
<dbReference type="Pfam" id="PF00384">
    <property type="entry name" value="Molybdopterin"/>
    <property type="match status" value="1"/>
</dbReference>
<dbReference type="GO" id="GO:0005886">
    <property type="term" value="C:plasma membrane"/>
    <property type="evidence" value="ECO:0007669"/>
    <property type="project" value="UniProtKB-SubCell"/>
</dbReference>
<evidence type="ECO:0000256" key="15">
    <source>
        <dbReference type="ARBA" id="ARBA00023063"/>
    </source>
</evidence>
<comment type="subcellular location">
    <subcellularLocation>
        <location evidence="3">Cell membrane</location>
        <topology evidence="3">Peripheral membrane protein</topology>
    </subcellularLocation>
</comment>
<accession>A0A3M3EJK0</accession>
<dbReference type="InterPro" id="IPR006963">
    <property type="entry name" value="Mopterin_OxRdtase_4Fe-4S_dom"/>
</dbReference>
<dbReference type="InterPro" id="IPR009010">
    <property type="entry name" value="Asp_de-COase-like_dom_sf"/>
</dbReference>
<comment type="cofactor">
    <cofactor evidence="1">
        <name>Mo-bis(molybdopterin guanine dinucleotide)</name>
        <dbReference type="ChEBI" id="CHEBI:60539"/>
    </cofactor>
</comment>
<comment type="similarity">
    <text evidence="4">Belongs to the prokaryotic molybdopterin-containing oxidoreductase family.</text>
</comment>
<dbReference type="PROSITE" id="PS00551">
    <property type="entry name" value="MOLYBDOPTERIN_PROK_1"/>
    <property type="match status" value="1"/>
</dbReference>
<evidence type="ECO:0000256" key="4">
    <source>
        <dbReference type="ARBA" id="ARBA00010312"/>
    </source>
</evidence>
<keyword evidence="20" id="KW-1185">Reference proteome</keyword>
<comment type="caution">
    <text evidence="19">The sequence shown here is derived from an EMBL/GenBank/DDBJ whole genome shotgun (WGS) entry which is preliminary data.</text>
</comment>
<dbReference type="PROSITE" id="PS51669">
    <property type="entry name" value="4FE4S_MOW_BIS_MGD"/>
    <property type="match status" value="1"/>
</dbReference>
<evidence type="ECO:0000256" key="2">
    <source>
        <dbReference type="ARBA" id="ARBA00001966"/>
    </source>
</evidence>
<evidence type="ECO:0000259" key="18">
    <source>
        <dbReference type="PROSITE" id="PS51669"/>
    </source>
</evidence>
<organism evidence="19 20">
    <name type="scientific">Pseudomonas corrugata</name>
    <dbReference type="NCBI Taxonomy" id="47879"/>
    <lineage>
        <taxon>Bacteria</taxon>
        <taxon>Pseudomonadati</taxon>
        <taxon>Pseudomonadota</taxon>
        <taxon>Gammaproteobacteria</taxon>
        <taxon>Pseudomonadales</taxon>
        <taxon>Pseudomonadaceae</taxon>
        <taxon>Pseudomonas</taxon>
    </lineage>
</organism>
<gene>
    <name evidence="19" type="ORF">ALQ77_05325</name>
</gene>
<dbReference type="PANTHER" id="PTHR43105:SF2">
    <property type="entry name" value="RESPIRATORY NITRATE REDUCTASE 2 ALPHA CHAIN"/>
    <property type="match status" value="1"/>
</dbReference>
<evidence type="ECO:0000256" key="16">
    <source>
        <dbReference type="ARBA" id="ARBA00023136"/>
    </source>
</evidence>
<keyword evidence="7" id="KW-1003">Cell membrane</keyword>
<protein>
    <recommendedName>
        <fullName evidence="5">nitrate reductase (quinone)</fullName>
        <ecNumber evidence="5">1.7.5.1</ecNumber>
    </recommendedName>
</protein>
<keyword evidence="16" id="KW-0472">Membrane</keyword>
<reference evidence="19 20" key="1">
    <citation type="submission" date="2018-08" db="EMBL/GenBank/DDBJ databases">
        <title>Recombination of ecologically and evolutionarily significant loci maintains genetic cohesion in the Pseudomonas syringae species complex.</title>
        <authorList>
            <person name="Dillon M."/>
            <person name="Thakur S."/>
            <person name="Almeida R.N.D."/>
            <person name="Weir B.S."/>
            <person name="Guttman D.S."/>
        </authorList>
    </citation>
    <scope>NUCLEOTIDE SEQUENCE [LARGE SCALE GENOMIC DNA]</scope>
    <source>
        <strain evidence="19 20">NCPPB2445</strain>
    </source>
</reference>
<dbReference type="EMBL" id="RBOJ01000074">
    <property type="protein sequence ID" value="RMM49724.1"/>
    <property type="molecule type" value="Genomic_DNA"/>
</dbReference>
<evidence type="ECO:0000256" key="3">
    <source>
        <dbReference type="ARBA" id="ARBA00004202"/>
    </source>
</evidence>
<evidence type="ECO:0000256" key="8">
    <source>
        <dbReference type="ARBA" id="ARBA00022485"/>
    </source>
</evidence>
<dbReference type="InterPro" id="IPR006657">
    <property type="entry name" value="MoPterin_dinucl-bd_dom"/>
</dbReference>
<dbReference type="Pfam" id="PF01568">
    <property type="entry name" value="Molydop_binding"/>
    <property type="match status" value="1"/>
</dbReference>
<dbReference type="Proteomes" id="UP000270661">
    <property type="component" value="Unassembled WGS sequence"/>
</dbReference>
<comment type="cofactor">
    <cofactor evidence="2">
        <name>[4Fe-4S] cluster</name>
        <dbReference type="ChEBI" id="CHEBI:49883"/>
    </cofactor>
</comment>
<sequence>MAPKLSALISHTGHQCVGGAQTPRSKPERKDIVSHLLDQLRFFNRKQGEFSEGHGETRKESRDWENVYRSRWQYDKIVRSTHGVNCTGSCSWKIYVKNGLITWETQQTDYPRTRNDLPNHEPRGCPRGASYSWYIYSANRLKYPKVRKPLLKLWRDARQTLPPVEAWASIVENKAKADSYKSKRGMGGFIRSNWEEVNEIIAAANVYTVKQHGPDRVVGFSPIPAMSMVSYAAGARYLSLIGGVCLSFYDWYCDLPPASPMVWGEQTDVPESADWYNSNYIIAWGSNVPQTRTPDAHFFTEVRYKGTKTVAITPDYSEVAKLTDLWLNPKQGTDAALAQAFNHVIFKEFHLDKPSAYFTDYAKRYTDLPVLVMLKPMLGAAPGSGYQPDRFLRASDLTDNLGQDNNPEWKTIALDAAGELVSPQGSIGYRWGEKGKWNILPREGGEGREIDLKLSLIGGDVAEVAFPYFAGETQEYFQHVAGDAVQFRRVPVHSVVLADGSVAKVATVFDLSAANLAIDRGLGGANVAKDYNDASVPGTPAWQEQITGVSREKAIQIAREFADNADKTRGRSMIIVGAAMNHWYHMDMNYRGLINMLMLCGCIGQTGGGWAHYVGQEKLRPQCGWLPLAFGLDWNRPSRQMNGTSFFYGHSSQWRHEKMSMHDVLSPLADKSQFPEHALDYNIRAERAGWLPSAPQLNTNPLHICRDAAAAGMEPKDYVVKSWQDGSLRFACEQPDNPVNFPRNMFIWRSNLLGSSGKGHEYMLKYLLGTRNGVMNEDIGQVGDCKPTEAEWVDEGAIGKLDLVTTLDFRMSSTCVYSDIVLPTATWYEKDDMNTSDMHPFIHPLSAAIDPAWESRSDWEIYKGIAKAFSAMSVGHLGVEKDLVTVPLMHDSVGELAQPFGGTDWKTAGVAPQPGKNAPNLQVVERDYPNIYKQFTSLGPMLEKLGNGGKGINWNTDTEVKFLGELNHHEVDAGISQGRPKIDSAIDAAEVILSLAPETNGHVAVKAWAALSEFTGIDHSHLAVSKEHEAIRFRDIQAQPRKIISSPTWSGLEDDHVSYNAGYTNVHESIPWRTITGRQQFYQDHPWMQAFGEQLMSYRPPVNTRTIEGVKGKRSNGETEIVLNWITPHQKWGIHSTYTDNLLMLTLSRGGPIIWLSEIDAGRAGIEDNDWVECFNANGALTARAVVSQRVKEGMVMMYHAQERIVNVPGSETTKTRGGHHNSVTRVVLKPTHMIGGYAQQAYGFNYYGTVGCNRDEFVVVRKMAKVDWLDGSSGDDLPRPLPTELD</sequence>
<dbReference type="Gene3D" id="4.10.1200.10">
    <property type="entry name" value="nitrate reductase tail"/>
    <property type="match status" value="1"/>
</dbReference>
<dbReference type="STRING" id="47879.AXG94_03385"/>
<keyword evidence="8" id="KW-0004">4Fe-4S</keyword>
<keyword evidence="14" id="KW-0411">Iron-sulfur</keyword>
<evidence type="ECO:0000313" key="19">
    <source>
        <dbReference type="EMBL" id="RMM49724.1"/>
    </source>
</evidence>
<dbReference type="SUPFAM" id="SSF53706">
    <property type="entry name" value="Formate dehydrogenase/DMSO reductase, domains 1-3"/>
    <property type="match status" value="1"/>
</dbReference>
<comment type="catalytic activity">
    <reaction evidence="17">
        <text>nitrate + a quinol = a quinone + nitrite + H2O</text>
        <dbReference type="Rhea" id="RHEA:56144"/>
        <dbReference type="ChEBI" id="CHEBI:15377"/>
        <dbReference type="ChEBI" id="CHEBI:16301"/>
        <dbReference type="ChEBI" id="CHEBI:17632"/>
        <dbReference type="ChEBI" id="CHEBI:24646"/>
        <dbReference type="ChEBI" id="CHEBI:132124"/>
        <dbReference type="EC" id="1.7.5.1"/>
    </reaction>
</comment>
<dbReference type="InterPro" id="IPR006655">
    <property type="entry name" value="Mopterin_OxRdtase_prok_CS"/>
</dbReference>
<evidence type="ECO:0000256" key="11">
    <source>
        <dbReference type="ARBA" id="ARBA00022982"/>
    </source>
</evidence>
<dbReference type="InterPro" id="IPR037943">
    <property type="entry name" value="MopB_CT_Nitrate-R-NarG-like"/>
</dbReference>
<evidence type="ECO:0000256" key="5">
    <source>
        <dbReference type="ARBA" id="ARBA00012500"/>
    </source>
</evidence>
<dbReference type="InterPro" id="IPR050123">
    <property type="entry name" value="Prok_molybdopt-oxidoreductase"/>
</dbReference>
<dbReference type="InterPro" id="IPR027467">
    <property type="entry name" value="MopterinOxRdtase_cofactor_BS"/>
</dbReference>
<dbReference type="PROSITE" id="PS00932">
    <property type="entry name" value="MOLYBDOPTERIN_PROK_3"/>
    <property type="match status" value="1"/>
</dbReference>
<dbReference type="Gene3D" id="3.40.50.12440">
    <property type="match status" value="1"/>
</dbReference>
<proteinExistence type="inferred from homology"/>
<evidence type="ECO:0000256" key="14">
    <source>
        <dbReference type="ARBA" id="ARBA00023014"/>
    </source>
</evidence>
<name>A0A3M3EJK0_9PSED</name>
<evidence type="ECO:0000256" key="7">
    <source>
        <dbReference type="ARBA" id="ARBA00022475"/>
    </source>
</evidence>
<evidence type="ECO:0000256" key="9">
    <source>
        <dbReference type="ARBA" id="ARBA00022505"/>
    </source>
</evidence>
<dbReference type="EC" id="1.7.5.1" evidence="5"/>
<dbReference type="InterPro" id="IPR028189">
    <property type="entry name" value="Nitr_red_alph_N"/>
</dbReference>
<feature type="domain" description="4Fe-4S Mo/W bis-MGD-type" evidence="18">
    <location>
        <begin position="75"/>
        <end position="139"/>
    </location>
</feature>
<dbReference type="FunFam" id="3.40.50.12440:FF:000001">
    <property type="entry name" value="Nitrate reductase subunit alpha"/>
    <property type="match status" value="1"/>
</dbReference>
<keyword evidence="9" id="KW-0500">Molybdenum</keyword>
<dbReference type="InterPro" id="IPR044906">
    <property type="entry name" value="Nitr_red_alph_N_sf"/>
</dbReference>
<evidence type="ECO:0000256" key="12">
    <source>
        <dbReference type="ARBA" id="ARBA00023002"/>
    </source>
</evidence>
<dbReference type="GO" id="GO:0046872">
    <property type="term" value="F:metal ion binding"/>
    <property type="evidence" value="ECO:0007669"/>
    <property type="project" value="UniProtKB-KW"/>
</dbReference>
<dbReference type="InterPro" id="IPR006656">
    <property type="entry name" value="Mopterin_OxRdtase"/>
</dbReference>